<dbReference type="STRING" id="98765.A0A2R6S4D6"/>
<dbReference type="Pfam" id="PF04408">
    <property type="entry name" value="WHD_HA2"/>
    <property type="match status" value="1"/>
</dbReference>
<dbReference type="EMBL" id="MLYV02000081">
    <property type="protein sequence ID" value="PSS37115.1"/>
    <property type="molecule type" value="Genomic_DNA"/>
</dbReference>
<evidence type="ECO:0000313" key="13">
    <source>
        <dbReference type="Proteomes" id="UP000186601"/>
    </source>
</evidence>
<comment type="caution">
    <text evidence="12">The sequence shown here is derived from an EMBL/GenBank/DDBJ whole genome shotgun (WGS) entry which is preliminary data.</text>
</comment>
<dbReference type="GO" id="GO:0003723">
    <property type="term" value="F:RNA binding"/>
    <property type="evidence" value="ECO:0007669"/>
    <property type="project" value="TreeGrafter"/>
</dbReference>
<feature type="compositionally biased region" description="Acidic residues" evidence="9">
    <location>
        <begin position="267"/>
        <end position="301"/>
    </location>
</feature>
<evidence type="ECO:0000256" key="9">
    <source>
        <dbReference type="SAM" id="MobiDB-lite"/>
    </source>
</evidence>
<dbReference type="CDD" id="cd17982">
    <property type="entry name" value="DEXHc_DHX37"/>
    <property type="match status" value="1"/>
</dbReference>
<keyword evidence="5" id="KW-0347">Helicase</keyword>
<evidence type="ECO:0000256" key="6">
    <source>
        <dbReference type="ARBA" id="ARBA00022840"/>
    </source>
</evidence>
<dbReference type="InterPro" id="IPR048333">
    <property type="entry name" value="HA2_WH"/>
</dbReference>
<evidence type="ECO:0000256" key="2">
    <source>
        <dbReference type="ARBA" id="ARBA00012552"/>
    </source>
</evidence>
<proteinExistence type="inferred from homology"/>
<dbReference type="CDD" id="cd18791">
    <property type="entry name" value="SF2_C_RHA"/>
    <property type="match status" value="1"/>
</dbReference>
<keyword evidence="4" id="KW-0378">Hydrolase</keyword>
<dbReference type="SMART" id="SM00490">
    <property type="entry name" value="HELICc"/>
    <property type="match status" value="1"/>
</dbReference>
<dbReference type="GO" id="GO:0016787">
    <property type="term" value="F:hydrolase activity"/>
    <property type="evidence" value="ECO:0007669"/>
    <property type="project" value="UniProtKB-KW"/>
</dbReference>
<feature type="region of interest" description="Disordered" evidence="9">
    <location>
        <begin position="160"/>
        <end position="192"/>
    </location>
</feature>
<dbReference type="InterPro" id="IPR011545">
    <property type="entry name" value="DEAD/DEAH_box_helicase_dom"/>
</dbReference>
<dbReference type="PANTHER" id="PTHR18934">
    <property type="entry name" value="ATP-DEPENDENT RNA HELICASE"/>
    <property type="match status" value="1"/>
</dbReference>
<dbReference type="InterPro" id="IPR011709">
    <property type="entry name" value="DEAD-box_helicase_OB_fold"/>
</dbReference>
<feature type="compositionally biased region" description="Basic residues" evidence="9">
    <location>
        <begin position="1"/>
        <end position="10"/>
    </location>
</feature>
<dbReference type="InterPro" id="IPR027417">
    <property type="entry name" value="P-loop_NTPase"/>
</dbReference>
<comment type="catalytic activity">
    <reaction evidence="7">
        <text>ATP + H2O = ADP + phosphate + H(+)</text>
        <dbReference type="Rhea" id="RHEA:13065"/>
        <dbReference type="ChEBI" id="CHEBI:15377"/>
        <dbReference type="ChEBI" id="CHEBI:15378"/>
        <dbReference type="ChEBI" id="CHEBI:30616"/>
        <dbReference type="ChEBI" id="CHEBI:43474"/>
        <dbReference type="ChEBI" id="CHEBI:456216"/>
        <dbReference type="EC" id="3.6.4.13"/>
    </reaction>
</comment>
<dbReference type="EC" id="3.6.4.13" evidence="2"/>
<dbReference type="Gene3D" id="3.40.50.300">
    <property type="entry name" value="P-loop containing nucleotide triphosphate hydrolases"/>
    <property type="match status" value="3"/>
</dbReference>
<dbReference type="GO" id="GO:1990904">
    <property type="term" value="C:ribonucleoprotein complex"/>
    <property type="evidence" value="ECO:0007669"/>
    <property type="project" value="UniProtKB-ARBA"/>
</dbReference>
<dbReference type="InterPro" id="IPR014001">
    <property type="entry name" value="Helicase_ATP-bd"/>
</dbReference>
<dbReference type="PROSITE" id="PS51194">
    <property type="entry name" value="HELICASE_CTER"/>
    <property type="match status" value="1"/>
</dbReference>
<dbReference type="OrthoDB" id="10253254at2759"/>
<feature type="coiled-coil region" evidence="8">
    <location>
        <begin position="45"/>
        <end position="91"/>
    </location>
</feature>
<comment type="similarity">
    <text evidence="1">Belongs to the DEAD box helicase family. DEAH subfamily.</text>
</comment>
<protein>
    <recommendedName>
        <fullName evidence="2">RNA helicase</fullName>
        <ecNumber evidence="2">3.6.4.13</ecNumber>
    </recommendedName>
</protein>
<feature type="compositionally biased region" description="Basic and acidic residues" evidence="9">
    <location>
        <begin position="182"/>
        <end position="192"/>
    </location>
</feature>
<feature type="domain" description="Helicase ATP-binding" evidence="10">
    <location>
        <begin position="418"/>
        <end position="596"/>
    </location>
</feature>
<dbReference type="GO" id="GO:0000462">
    <property type="term" value="P:maturation of SSU-rRNA from tricistronic rRNA transcript (SSU-rRNA, 5.8S rRNA, LSU-rRNA)"/>
    <property type="evidence" value="ECO:0007669"/>
    <property type="project" value="TreeGrafter"/>
</dbReference>
<evidence type="ECO:0000256" key="3">
    <source>
        <dbReference type="ARBA" id="ARBA00022741"/>
    </source>
</evidence>
<feature type="compositionally biased region" description="Basic and acidic residues" evidence="9">
    <location>
        <begin position="245"/>
        <end position="254"/>
    </location>
</feature>
<evidence type="ECO:0000256" key="4">
    <source>
        <dbReference type="ARBA" id="ARBA00022801"/>
    </source>
</evidence>
<dbReference type="PROSITE" id="PS51192">
    <property type="entry name" value="HELICASE_ATP_BIND_1"/>
    <property type="match status" value="1"/>
</dbReference>
<name>A0A2R6S4D6_9APHY</name>
<dbReference type="AlphaFoldDB" id="A0A2R6S4D6"/>
<organism evidence="12 13">
    <name type="scientific">Hermanssonia centrifuga</name>
    <dbReference type="NCBI Taxonomy" id="98765"/>
    <lineage>
        <taxon>Eukaryota</taxon>
        <taxon>Fungi</taxon>
        <taxon>Dikarya</taxon>
        <taxon>Basidiomycota</taxon>
        <taxon>Agaricomycotina</taxon>
        <taxon>Agaricomycetes</taxon>
        <taxon>Polyporales</taxon>
        <taxon>Meruliaceae</taxon>
        <taxon>Hermanssonia</taxon>
    </lineage>
</organism>
<evidence type="ECO:0000256" key="5">
    <source>
        <dbReference type="ARBA" id="ARBA00022806"/>
    </source>
</evidence>
<gene>
    <name evidence="12" type="ORF">PHLCEN_2v988</name>
</gene>
<dbReference type="FunFam" id="3.40.50.300:FF:000637">
    <property type="entry name" value="ATP-dependent RNA helicase DHX37/DHR1"/>
    <property type="match status" value="1"/>
</dbReference>
<feature type="domain" description="Helicase C-terminal" evidence="11">
    <location>
        <begin position="706"/>
        <end position="879"/>
    </location>
</feature>
<dbReference type="Gene3D" id="1.20.120.1080">
    <property type="match status" value="1"/>
</dbReference>
<dbReference type="PANTHER" id="PTHR18934:SF99">
    <property type="entry name" value="ATP-DEPENDENT RNA HELICASE DHX37-RELATED"/>
    <property type="match status" value="1"/>
</dbReference>
<feature type="region of interest" description="Disordered" evidence="9">
    <location>
        <begin position="245"/>
        <end position="308"/>
    </location>
</feature>
<dbReference type="PROSITE" id="PS00690">
    <property type="entry name" value="DEAH_ATP_HELICASE"/>
    <property type="match status" value="1"/>
</dbReference>
<keyword evidence="6" id="KW-0067">ATP-binding</keyword>
<feature type="region of interest" description="Disordered" evidence="9">
    <location>
        <begin position="1"/>
        <end position="39"/>
    </location>
</feature>
<dbReference type="InterPro" id="IPR003593">
    <property type="entry name" value="AAA+_ATPase"/>
</dbReference>
<dbReference type="Pfam" id="PF07717">
    <property type="entry name" value="OB_NTP_bind"/>
    <property type="match status" value="1"/>
</dbReference>
<evidence type="ECO:0000256" key="1">
    <source>
        <dbReference type="ARBA" id="ARBA00008792"/>
    </source>
</evidence>
<evidence type="ECO:0000259" key="10">
    <source>
        <dbReference type="PROSITE" id="PS51192"/>
    </source>
</evidence>
<dbReference type="InterPro" id="IPR007502">
    <property type="entry name" value="Helicase-assoc_dom"/>
</dbReference>
<dbReference type="SMART" id="SM00382">
    <property type="entry name" value="AAA"/>
    <property type="match status" value="1"/>
</dbReference>
<dbReference type="InterPro" id="IPR002464">
    <property type="entry name" value="DNA/RNA_helicase_DEAH_CS"/>
</dbReference>
<sequence length="1246" mass="137109">MNRRERHNAKARQSTAGQRKKRKHSTGAASLDPEHDPNAVIIVPKSEAQKELDRRERLRQELAARADSKMNSKKKKRLEKYIDKKLKQEERIVLFEKLLKSQAELPNTLNLHSSATLGTGKTMTHLERLEREEHHEVKRIMDGSIRTGKRKRDAYAVYESDDEEDTFGGEDGASGNAPRAEPTLRHDSGTIRPKEVVVIDSVSFTTPPQRPTATVGGALQRNADGSVVAPRIVARKKKTLVFSSWKDKSAKSNEVDIQSDTSFDSSDSADDGDDDDESASSSEGDEDMGSGGDDVSEPEEEPTGRKRFGFKEWAVKQLSAAKGYVASLEAEPLESEEPQSIPLPAKKRKLDTTKPTEMRGPLGKELVLPNTSFAKHLQDSTPADKDIRRNRVVDITRPPEVEAARLLLPIVAEEQPIMEAILLNSVIVICGETGSGKTTQVPQFLYEAGFGLPGSDNPGIIGVTQPRRVAAMSMASRVAQELSLTSSKISYQIRYDATVSSDTSIKFMTDGVLLRELATDFLLTKYSVIIIDEAHERSMNTDILIGVLSRVVKLREELWSQKKDNAKPLRLIIMSATLRVSDFAENVALFPSPPPVINVPARQHPVTVHFNRRTTSDYVSEAIRKASKIHARLPPGGILIFLTGQNEISGTCKKLEAKYGLKALEERKRRRNAAAARTQSAEEDSRGRVNVAPAQADVEAEDMDLGGDQMDLALDVDGDNADFDDEALDSDDDLNDQELGIDTEESDAPMHIVPLYALLPSEKQMLVFKPPPPGARLVVVSTNVAETSLTIPGVRYVIDCGRAKERHYDVVNGIQTFKVSWISKASAAQRAGRAGRTGPGHCYRLYSSALFETYFEQFSQPEILRMPIEGVVLQMKSMHIDAVTNFPFPTPPDRLSLRKAEVILTHLGALTSSEPGTPMVSGNITDIGKAMSLFPLSPRFSRMLVSGRQHGCLPYVVTIVSALSVGDPFLREEALDQGNDSFDDEDEDLSHLTSETVRAKAARRLQRKAFFQSQQTHSSLGDHASDVFRVLSVVGAYEYAGGGHKFCTEHFVRPKAMEEIHKLRAQLSSIVQTNFPDSDAGLVANLRPPTALQMKVLRQLLAAGFIDQVAVRKDKVSQDASSGQQFTTARGVPYRALGIDEDVFIHPSSVLANKPPPDFVVYLEVVRTSKVWIKGSLDLGLSAARRANVSSLKFVGLTVVNAAWLSSLGKTLCTFSKPIRTKEGHTVVIPHFGPGAWELPPVKENI</sequence>
<keyword evidence="3" id="KW-0547">Nucleotide-binding</keyword>
<evidence type="ECO:0000313" key="12">
    <source>
        <dbReference type="EMBL" id="PSS37115.1"/>
    </source>
</evidence>
<dbReference type="GO" id="GO:0005524">
    <property type="term" value="F:ATP binding"/>
    <property type="evidence" value="ECO:0007669"/>
    <property type="project" value="UniProtKB-KW"/>
</dbReference>
<dbReference type="SUPFAM" id="SSF52540">
    <property type="entry name" value="P-loop containing nucleoside triphosphate hydrolases"/>
    <property type="match status" value="1"/>
</dbReference>
<evidence type="ECO:0000256" key="8">
    <source>
        <dbReference type="SAM" id="Coils"/>
    </source>
</evidence>
<evidence type="ECO:0000259" key="11">
    <source>
        <dbReference type="PROSITE" id="PS51194"/>
    </source>
</evidence>
<feature type="region of interest" description="Disordered" evidence="9">
    <location>
        <begin position="671"/>
        <end position="690"/>
    </location>
</feature>
<dbReference type="Pfam" id="PF21010">
    <property type="entry name" value="HA2_C"/>
    <property type="match status" value="1"/>
</dbReference>
<dbReference type="Proteomes" id="UP000186601">
    <property type="component" value="Unassembled WGS sequence"/>
</dbReference>
<dbReference type="SMART" id="SM00847">
    <property type="entry name" value="HA2"/>
    <property type="match status" value="1"/>
</dbReference>
<dbReference type="InterPro" id="IPR001650">
    <property type="entry name" value="Helicase_C-like"/>
</dbReference>
<reference evidence="12 13" key="1">
    <citation type="submission" date="2018-02" db="EMBL/GenBank/DDBJ databases">
        <title>Genome sequence of the basidiomycete white-rot fungus Phlebia centrifuga.</title>
        <authorList>
            <person name="Granchi Z."/>
            <person name="Peng M."/>
            <person name="de Vries R.P."/>
            <person name="Hilden K."/>
            <person name="Makela M.R."/>
            <person name="Grigoriev I."/>
            <person name="Riley R."/>
        </authorList>
    </citation>
    <scope>NUCLEOTIDE SEQUENCE [LARGE SCALE GENOMIC DNA]</scope>
    <source>
        <strain evidence="12 13">FBCC195</strain>
    </source>
</reference>
<accession>A0A2R6S4D6</accession>
<dbReference type="GO" id="GO:0005730">
    <property type="term" value="C:nucleolus"/>
    <property type="evidence" value="ECO:0007669"/>
    <property type="project" value="TreeGrafter"/>
</dbReference>
<dbReference type="Pfam" id="PF00271">
    <property type="entry name" value="Helicase_C"/>
    <property type="match status" value="1"/>
</dbReference>
<dbReference type="GO" id="GO:0003724">
    <property type="term" value="F:RNA helicase activity"/>
    <property type="evidence" value="ECO:0007669"/>
    <property type="project" value="UniProtKB-EC"/>
</dbReference>
<evidence type="ECO:0000256" key="7">
    <source>
        <dbReference type="ARBA" id="ARBA00047984"/>
    </source>
</evidence>
<dbReference type="SMART" id="SM00487">
    <property type="entry name" value="DEXDc"/>
    <property type="match status" value="1"/>
</dbReference>
<keyword evidence="8" id="KW-0175">Coiled coil</keyword>
<dbReference type="Pfam" id="PF00270">
    <property type="entry name" value="DEAD"/>
    <property type="match status" value="1"/>
</dbReference>
<keyword evidence="13" id="KW-1185">Reference proteome</keyword>